<evidence type="ECO:0000256" key="1">
    <source>
        <dbReference type="SAM" id="MobiDB-lite"/>
    </source>
</evidence>
<gene>
    <name evidence="2" type="ORF">EAH69_07750</name>
</gene>
<feature type="compositionally biased region" description="Polar residues" evidence="1">
    <location>
        <begin position="65"/>
        <end position="85"/>
    </location>
</feature>
<sequence>MTSGLMVELNAQDRGGRGEGQRNAGGKPNVENHQRSQRTDSPNVRMEQSNRGRVETNRPNREVVRQQSSVNQGNQRIERNSTVVKQDNKGRDTRVERPQVQTAKRPEVKHDQRRPEVRHDGHSDRREPIRINNSRQQHNYSYSKPVKNFDHKRYNSYHYNNVKFYGQNGVYYRHYNNNYVRFMPPVGFRINVLPAGFISLNIGSRPFYFYEGVYYERYRNDYRVVEPPMGAIVYALPYGYERINYYGENLYEYAGVLYDRIYHRGERVYQVVGYLS</sequence>
<name>A0A3L9MAS6_9FLAO</name>
<dbReference type="Proteomes" id="UP000275348">
    <property type="component" value="Unassembled WGS sequence"/>
</dbReference>
<accession>A0A3L9MAS6</accession>
<feature type="compositionally biased region" description="Basic and acidic residues" evidence="1">
    <location>
        <begin position="104"/>
        <end position="129"/>
    </location>
</feature>
<evidence type="ECO:0000313" key="3">
    <source>
        <dbReference type="Proteomes" id="UP000275348"/>
    </source>
</evidence>
<feature type="compositionally biased region" description="Basic and acidic residues" evidence="1">
    <location>
        <begin position="48"/>
        <end position="64"/>
    </location>
</feature>
<protein>
    <submittedName>
        <fullName evidence="2">Uncharacterized protein</fullName>
    </submittedName>
</protein>
<feature type="region of interest" description="Disordered" evidence="1">
    <location>
        <begin position="1"/>
        <end position="138"/>
    </location>
</feature>
<reference evidence="2 3" key="1">
    <citation type="submission" date="2018-10" db="EMBL/GenBank/DDBJ databases">
        <authorList>
            <person name="Chen X."/>
        </authorList>
    </citation>
    <scope>NUCLEOTIDE SEQUENCE [LARGE SCALE GENOMIC DNA]</scope>
    <source>
        <strain evidence="2 3">YIM 102668</strain>
    </source>
</reference>
<organism evidence="2 3">
    <name type="scientific">Faecalibacter macacae</name>
    <dbReference type="NCBI Taxonomy" id="1859289"/>
    <lineage>
        <taxon>Bacteria</taxon>
        <taxon>Pseudomonadati</taxon>
        <taxon>Bacteroidota</taxon>
        <taxon>Flavobacteriia</taxon>
        <taxon>Flavobacteriales</taxon>
        <taxon>Weeksellaceae</taxon>
        <taxon>Faecalibacter</taxon>
    </lineage>
</organism>
<evidence type="ECO:0000313" key="2">
    <source>
        <dbReference type="EMBL" id="RLZ09673.1"/>
    </source>
</evidence>
<keyword evidence="3" id="KW-1185">Reference proteome</keyword>
<dbReference type="Pfam" id="PF20125">
    <property type="entry name" value="DUF6515"/>
    <property type="match status" value="1"/>
</dbReference>
<dbReference type="AlphaFoldDB" id="A0A3L9MAS6"/>
<dbReference type="EMBL" id="RDOJ01000009">
    <property type="protein sequence ID" value="RLZ09673.1"/>
    <property type="molecule type" value="Genomic_DNA"/>
</dbReference>
<comment type="caution">
    <text evidence="2">The sequence shown here is derived from an EMBL/GenBank/DDBJ whole genome shotgun (WGS) entry which is preliminary data.</text>
</comment>
<proteinExistence type="predicted"/>
<feature type="compositionally biased region" description="Basic and acidic residues" evidence="1">
    <location>
        <begin position="86"/>
        <end position="97"/>
    </location>
</feature>
<dbReference type="InterPro" id="IPR045398">
    <property type="entry name" value="DUF6515"/>
</dbReference>